<keyword evidence="1" id="KW-0175">Coiled coil</keyword>
<organism evidence="3 4">
    <name type="scientific">Nocardia bovistercoris</name>
    <dbReference type="NCBI Taxonomy" id="2785916"/>
    <lineage>
        <taxon>Bacteria</taxon>
        <taxon>Bacillati</taxon>
        <taxon>Actinomycetota</taxon>
        <taxon>Actinomycetes</taxon>
        <taxon>Mycobacteriales</taxon>
        <taxon>Nocardiaceae</taxon>
        <taxon>Nocardia</taxon>
    </lineage>
</organism>
<evidence type="ECO:0008006" key="5">
    <source>
        <dbReference type="Google" id="ProtNLM"/>
    </source>
</evidence>
<dbReference type="Proteomes" id="UP000655751">
    <property type="component" value="Unassembled WGS sequence"/>
</dbReference>
<feature type="transmembrane region" description="Helical" evidence="2">
    <location>
        <begin position="244"/>
        <end position="263"/>
    </location>
</feature>
<proteinExistence type="predicted"/>
<dbReference type="RefSeq" id="WP_196151131.1">
    <property type="nucleotide sequence ID" value="NZ_JADMLG010000008.1"/>
</dbReference>
<keyword evidence="2" id="KW-0812">Transmembrane</keyword>
<feature type="transmembrane region" description="Helical" evidence="2">
    <location>
        <begin position="298"/>
        <end position="318"/>
    </location>
</feature>
<gene>
    <name evidence="3" type="ORF">IT779_21400</name>
</gene>
<evidence type="ECO:0000256" key="1">
    <source>
        <dbReference type="SAM" id="Coils"/>
    </source>
</evidence>
<keyword evidence="2" id="KW-0472">Membrane</keyword>
<name>A0A931IFI1_9NOCA</name>
<evidence type="ECO:0000313" key="3">
    <source>
        <dbReference type="EMBL" id="MBH0778840.1"/>
    </source>
</evidence>
<dbReference type="AlphaFoldDB" id="A0A931IFI1"/>
<feature type="transmembrane region" description="Helical" evidence="2">
    <location>
        <begin position="269"/>
        <end position="289"/>
    </location>
</feature>
<sequence length="502" mass="52127">MGDTWIIDSGMYFDASNKCRQLATDISLALGPLQRALVNDCGGMAGDHEKSQPWTTSYDQHARDIVTLAAALCNALQRFGDVLAANGYNWWHSDRTHATGAEPARPKTSEPLYDSGMALPASASGNNGEGIDTSIAGLMEQVGRIPNGDVTKLGIAKDAWKTFADNATITGAADRINGVNVKFSDSSDPNIADIEQKLGTLKNAAKLLSQAATGLAGPVKDHHDALETMRNDVEAAVANAAKEIAGAIVITVAVVGVVAFFTAGMAAPAAAAGGGLVTAEIVSTTATLIRTTVTASRVLALFGAVVVAGSAGGVFTAIPDLTQNGINAAIAGIAAMAVKIVDDDEESAGPANSSNTPGTSDYGRRVQELAADPAKNGKVSPQSEREAEVGLALENAGRVGPLERAPLGANGEDQGEFIDTKTGQRWDVKSSPDVIPDYRPASVAGQPIQNPQSEQDFIDMIEDSLADGESVMIDQSGMTPARIAQLKQVVANNPQWQGKVLW</sequence>
<feature type="coiled-coil region" evidence="1">
    <location>
        <begin position="191"/>
        <end position="243"/>
    </location>
</feature>
<comment type="caution">
    <text evidence="3">The sequence shown here is derived from an EMBL/GenBank/DDBJ whole genome shotgun (WGS) entry which is preliminary data.</text>
</comment>
<evidence type="ECO:0000256" key="2">
    <source>
        <dbReference type="SAM" id="Phobius"/>
    </source>
</evidence>
<evidence type="ECO:0000313" key="4">
    <source>
        <dbReference type="Proteomes" id="UP000655751"/>
    </source>
</evidence>
<keyword evidence="4" id="KW-1185">Reference proteome</keyword>
<dbReference type="EMBL" id="JADMLG010000008">
    <property type="protein sequence ID" value="MBH0778840.1"/>
    <property type="molecule type" value="Genomic_DNA"/>
</dbReference>
<accession>A0A931IFI1</accession>
<protein>
    <recommendedName>
        <fullName evidence="5">WXG100 family type VII secretion target</fullName>
    </recommendedName>
</protein>
<keyword evidence="2" id="KW-1133">Transmembrane helix</keyword>
<reference evidence="3" key="1">
    <citation type="submission" date="2020-11" db="EMBL/GenBank/DDBJ databases">
        <title>Nocardia NEAU-351.nov., a novel actinomycete isolated from the cow dung.</title>
        <authorList>
            <person name="Zhang X."/>
        </authorList>
    </citation>
    <scope>NUCLEOTIDE SEQUENCE</scope>
    <source>
        <strain evidence="3">NEAU-351</strain>
    </source>
</reference>